<dbReference type="AlphaFoldDB" id="A0AAN8ZUS4"/>
<dbReference type="EMBL" id="JAXCGZ010021124">
    <property type="protein sequence ID" value="KAK7058730.1"/>
    <property type="molecule type" value="Genomic_DNA"/>
</dbReference>
<organism evidence="1 2">
    <name type="scientific">Halocaridina rubra</name>
    <name type="common">Hawaiian red shrimp</name>
    <dbReference type="NCBI Taxonomy" id="373956"/>
    <lineage>
        <taxon>Eukaryota</taxon>
        <taxon>Metazoa</taxon>
        <taxon>Ecdysozoa</taxon>
        <taxon>Arthropoda</taxon>
        <taxon>Crustacea</taxon>
        <taxon>Multicrustacea</taxon>
        <taxon>Malacostraca</taxon>
        <taxon>Eumalacostraca</taxon>
        <taxon>Eucarida</taxon>
        <taxon>Decapoda</taxon>
        <taxon>Pleocyemata</taxon>
        <taxon>Caridea</taxon>
        <taxon>Atyoidea</taxon>
        <taxon>Atyidae</taxon>
        <taxon>Halocaridina</taxon>
    </lineage>
</organism>
<proteinExistence type="predicted"/>
<evidence type="ECO:0000313" key="1">
    <source>
        <dbReference type="EMBL" id="KAK7058730.1"/>
    </source>
</evidence>
<keyword evidence="2" id="KW-1185">Reference proteome</keyword>
<gene>
    <name evidence="1" type="ORF">SK128_014603</name>
</gene>
<name>A0AAN8ZUS4_HALRR</name>
<protein>
    <submittedName>
        <fullName evidence="1">Uncharacterized protein</fullName>
    </submittedName>
</protein>
<comment type="caution">
    <text evidence="1">The sequence shown here is derived from an EMBL/GenBank/DDBJ whole genome shotgun (WGS) entry which is preliminary data.</text>
</comment>
<evidence type="ECO:0000313" key="2">
    <source>
        <dbReference type="Proteomes" id="UP001381693"/>
    </source>
</evidence>
<sequence>QHLTPKHQNSYFIKECNIPIAFLKEAKLHTTHKTPISHNFKTIRQDRICGGGIVPITLVHKSFQLNRHQCT</sequence>
<accession>A0AAN8ZUS4</accession>
<reference evidence="1 2" key="1">
    <citation type="submission" date="2023-11" db="EMBL/GenBank/DDBJ databases">
        <title>Halocaridina rubra genome assembly.</title>
        <authorList>
            <person name="Smith C."/>
        </authorList>
    </citation>
    <scope>NUCLEOTIDE SEQUENCE [LARGE SCALE GENOMIC DNA]</scope>
    <source>
        <strain evidence="1">EP-1</strain>
        <tissue evidence="1">Whole</tissue>
    </source>
</reference>
<dbReference type="Proteomes" id="UP001381693">
    <property type="component" value="Unassembled WGS sequence"/>
</dbReference>
<feature type="non-terminal residue" evidence="1">
    <location>
        <position position="1"/>
    </location>
</feature>